<feature type="transmembrane region" description="Helical" evidence="6">
    <location>
        <begin position="174"/>
        <end position="193"/>
    </location>
</feature>
<evidence type="ECO:0000256" key="4">
    <source>
        <dbReference type="ARBA" id="ARBA00022989"/>
    </source>
</evidence>
<gene>
    <name evidence="7" type="ORF">L288_01615</name>
</gene>
<dbReference type="AlphaFoldDB" id="T0HQM6"/>
<dbReference type="Pfam" id="PF03706">
    <property type="entry name" value="LPG_synthase_TM"/>
    <property type="match status" value="1"/>
</dbReference>
<dbReference type="PATRIC" id="fig|1329909.3.peg.295"/>
<feature type="transmembrane region" description="Helical" evidence="6">
    <location>
        <begin position="302"/>
        <end position="326"/>
    </location>
</feature>
<dbReference type="InterPro" id="IPR022791">
    <property type="entry name" value="L-PG_synthase/AglD"/>
</dbReference>
<feature type="transmembrane region" description="Helical" evidence="6">
    <location>
        <begin position="150"/>
        <end position="168"/>
    </location>
</feature>
<dbReference type="PANTHER" id="PTHR39087">
    <property type="entry name" value="UPF0104 MEMBRANE PROTEIN MJ1595"/>
    <property type="match status" value="1"/>
</dbReference>
<comment type="subcellular location">
    <subcellularLocation>
        <location evidence="1">Cell membrane</location>
        <topology evidence="1">Multi-pass membrane protein</topology>
    </subcellularLocation>
</comment>
<evidence type="ECO:0000256" key="6">
    <source>
        <dbReference type="SAM" id="Phobius"/>
    </source>
</evidence>
<dbReference type="Proteomes" id="UP000015525">
    <property type="component" value="Unassembled WGS sequence"/>
</dbReference>
<feature type="transmembrane region" description="Helical" evidence="6">
    <location>
        <begin position="259"/>
        <end position="282"/>
    </location>
</feature>
<protein>
    <recommendedName>
        <fullName evidence="9">Lysylphosphatidylglycerol synthetase</fullName>
    </recommendedName>
</protein>
<evidence type="ECO:0000256" key="3">
    <source>
        <dbReference type="ARBA" id="ARBA00022692"/>
    </source>
</evidence>
<keyword evidence="5 6" id="KW-0472">Membrane</keyword>
<evidence type="ECO:0000256" key="1">
    <source>
        <dbReference type="ARBA" id="ARBA00004651"/>
    </source>
</evidence>
<keyword evidence="2" id="KW-1003">Cell membrane</keyword>
<name>T0HQM6_9SPHN</name>
<sequence length="336" mass="36919">MLFNPSWRNRASSHCFAWFDRGRRIARRLAFRYALHSIIGLLFLALFLRQIDLGGVIAIARQVWVAPLVIALLAYAVDFLLRAVRFWIVLESVSGRRLPFRRVPGPFVASFGISDLLPLRAGDVFRLLWFQRQMALPASGVLGAMMVERFLDLATLLLLAVAVAGWHLDGHWLFYLALLAGGCIATPMLTAAAGRWARRSRTMRWAWIRGLVSALDTFRILRSPGLAVSVTGLSLAAWLLEAAVLLGAWISLGGAAEAWAAPMAAFVTSTLGTLFPGLPGHFGTFELFGLEMFARVGVAPDFAAAVLLLAHLMLWAPTALFAIGWLPFSRSRQAAH</sequence>
<dbReference type="EMBL" id="ATHO01000010">
    <property type="protein sequence ID" value="EQB14468.1"/>
    <property type="molecule type" value="Genomic_DNA"/>
</dbReference>
<reference evidence="7 8" key="1">
    <citation type="journal article" date="2013" name="Genome Announc.">
        <title>Draft Genome Sequence of Sphingobium quisquiliarum Strain P25T, a Novel Hexachlorocyclohexane (HCH)-Degrading Bacterium Isolated from an HCH Dumpsite.</title>
        <authorList>
            <person name="Kumar Singh A."/>
            <person name="Sangwan N."/>
            <person name="Sharma A."/>
            <person name="Gupta V."/>
            <person name="Khurana J.P."/>
            <person name="Lal R."/>
        </authorList>
    </citation>
    <scope>NUCLEOTIDE SEQUENCE [LARGE SCALE GENOMIC DNA]</scope>
    <source>
        <strain evidence="7 8">P25</strain>
    </source>
</reference>
<evidence type="ECO:0008006" key="9">
    <source>
        <dbReference type="Google" id="ProtNLM"/>
    </source>
</evidence>
<evidence type="ECO:0000256" key="2">
    <source>
        <dbReference type="ARBA" id="ARBA00022475"/>
    </source>
</evidence>
<proteinExistence type="predicted"/>
<keyword evidence="3 6" id="KW-0812">Transmembrane</keyword>
<feature type="transmembrane region" description="Helical" evidence="6">
    <location>
        <begin position="30"/>
        <end position="51"/>
    </location>
</feature>
<feature type="transmembrane region" description="Helical" evidence="6">
    <location>
        <begin position="227"/>
        <end position="252"/>
    </location>
</feature>
<evidence type="ECO:0000313" key="7">
    <source>
        <dbReference type="EMBL" id="EQB14468.1"/>
    </source>
</evidence>
<evidence type="ECO:0000256" key="5">
    <source>
        <dbReference type="ARBA" id="ARBA00023136"/>
    </source>
</evidence>
<comment type="caution">
    <text evidence="7">The sequence shown here is derived from an EMBL/GenBank/DDBJ whole genome shotgun (WGS) entry which is preliminary data.</text>
</comment>
<feature type="transmembrane region" description="Helical" evidence="6">
    <location>
        <begin position="63"/>
        <end position="81"/>
    </location>
</feature>
<keyword evidence="4 6" id="KW-1133">Transmembrane helix</keyword>
<organism evidence="7 8">
    <name type="scientific">Sphingobium quisquiliarum P25</name>
    <dbReference type="NCBI Taxonomy" id="1329909"/>
    <lineage>
        <taxon>Bacteria</taxon>
        <taxon>Pseudomonadati</taxon>
        <taxon>Pseudomonadota</taxon>
        <taxon>Alphaproteobacteria</taxon>
        <taxon>Sphingomonadales</taxon>
        <taxon>Sphingomonadaceae</taxon>
        <taxon>Sphingobium</taxon>
    </lineage>
</organism>
<accession>T0HQM6</accession>
<evidence type="ECO:0000313" key="8">
    <source>
        <dbReference type="Proteomes" id="UP000015525"/>
    </source>
</evidence>
<keyword evidence="8" id="KW-1185">Reference proteome</keyword>
<dbReference type="PANTHER" id="PTHR39087:SF2">
    <property type="entry name" value="UPF0104 MEMBRANE PROTEIN MJ1595"/>
    <property type="match status" value="1"/>
</dbReference>
<dbReference type="GO" id="GO:0005886">
    <property type="term" value="C:plasma membrane"/>
    <property type="evidence" value="ECO:0007669"/>
    <property type="project" value="UniProtKB-SubCell"/>
</dbReference>